<dbReference type="Pfam" id="PF01494">
    <property type="entry name" value="FAD_binding_3"/>
    <property type="match status" value="1"/>
</dbReference>
<sequence length="426" mass="47664">MATPLPISNSDDMRILIIGAGITGLILAQSLKKANIPYTIFEKETSLNYRSNEWTMAIHWSLDRLRTLLPTDRYTHMESVSCNPNIPITAGGNYPIIHGESGHLLAGVPYAKGLRVPRSKMRDLCAHGIDVQYGKNLVDVAFCESGNGVVAFFDDGSVVRGSMVVGADGPRSKVREFAMGGVEGAKVSRFPIFHTNMTVCYGDEGKARFVRERFPTSFLALSEREFHAFQSISSMPDGPDHPETWIFHLAMAWFMDHGQPATYRERLEMIREKAQSLAEPARSSFTWIPDDTQVHKADISYWVTQPWDNRQGRLTLVGDAAHPMPPYRGQGLNHCICDISHLWNGIQQVVAGTASLEEVVTAYEAEMVPRGREEVKCSVENGYMLHDWDQIRESPVFRQGFRPMTGHDKGSVDEHEKMQPVDIAAN</sequence>
<evidence type="ECO:0000313" key="9">
    <source>
        <dbReference type="Proteomes" id="UP000246702"/>
    </source>
</evidence>
<evidence type="ECO:0000313" key="8">
    <source>
        <dbReference type="EMBL" id="PWY67990.1"/>
    </source>
</evidence>
<dbReference type="OrthoDB" id="47494at2759"/>
<name>A0A317V774_9EURO</name>
<keyword evidence="4" id="KW-0560">Oxidoreductase</keyword>
<dbReference type="STRING" id="1450535.A0A317V774"/>
<keyword evidence="3" id="KW-0274">FAD</keyword>
<keyword evidence="5" id="KW-0503">Monooxygenase</keyword>
<evidence type="ECO:0000256" key="5">
    <source>
        <dbReference type="ARBA" id="ARBA00023033"/>
    </source>
</evidence>
<dbReference type="EMBL" id="MSFK01000046">
    <property type="protein sequence ID" value="PWY67990.1"/>
    <property type="molecule type" value="Genomic_DNA"/>
</dbReference>
<dbReference type="GeneID" id="37118791"/>
<organism evidence="8 9">
    <name type="scientific">Aspergillus sclerotioniger CBS 115572</name>
    <dbReference type="NCBI Taxonomy" id="1450535"/>
    <lineage>
        <taxon>Eukaryota</taxon>
        <taxon>Fungi</taxon>
        <taxon>Dikarya</taxon>
        <taxon>Ascomycota</taxon>
        <taxon>Pezizomycotina</taxon>
        <taxon>Eurotiomycetes</taxon>
        <taxon>Eurotiomycetidae</taxon>
        <taxon>Eurotiales</taxon>
        <taxon>Aspergillaceae</taxon>
        <taxon>Aspergillus</taxon>
        <taxon>Aspergillus subgen. Circumdati</taxon>
    </lineage>
</organism>
<evidence type="ECO:0000256" key="4">
    <source>
        <dbReference type="ARBA" id="ARBA00023002"/>
    </source>
</evidence>
<comment type="caution">
    <text evidence="8">The sequence shown here is derived from an EMBL/GenBank/DDBJ whole genome shotgun (WGS) entry which is preliminary data.</text>
</comment>
<dbReference type="PANTHER" id="PTHR47178">
    <property type="entry name" value="MONOOXYGENASE, FAD-BINDING"/>
    <property type="match status" value="1"/>
</dbReference>
<feature type="region of interest" description="Disordered" evidence="6">
    <location>
        <begin position="400"/>
        <end position="426"/>
    </location>
</feature>
<evidence type="ECO:0000259" key="7">
    <source>
        <dbReference type="Pfam" id="PF01494"/>
    </source>
</evidence>
<dbReference type="Gene3D" id="3.50.50.60">
    <property type="entry name" value="FAD/NAD(P)-binding domain"/>
    <property type="match status" value="1"/>
</dbReference>
<keyword evidence="9" id="KW-1185">Reference proteome</keyword>
<dbReference type="RefSeq" id="XP_025462039.1">
    <property type="nucleotide sequence ID" value="XM_025616648.1"/>
</dbReference>
<accession>A0A317V774</accession>
<evidence type="ECO:0000256" key="1">
    <source>
        <dbReference type="ARBA" id="ARBA00001974"/>
    </source>
</evidence>
<dbReference type="InterPro" id="IPR002938">
    <property type="entry name" value="FAD-bd"/>
</dbReference>
<comment type="cofactor">
    <cofactor evidence="1">
        <name>FAD</name>
        <dbReference type="ChEBI" id="CHEBI:57692"/>
    </cofactor>
</comment>
<dbReference type="Proteomes" id="UP000246702">
    <property type="component" value="Unassembled WGS sequence"/>
</dbReference>
<feature type="compositionally biased region" description="Basic and acidic residues" evidence="6">
    <location>
        <begin position="405"/>
        <end position="419"/>
    </location>
</feature>
<keyword evidence="2" id="KW-0285">Flavoprotein</keyword>
<gene>
    <name evidence="8" type="ORF">BO94DRAFT_611783</name>
</gene>
<protein>
    <submittedName>
        <fullName evidence="8">FAD/NAD(P)-binding domain-containing protein</fullName>
    </submittedName>
</protein>
<evidence type="ECO:0000256" key="2">
    <source>
        <dbReference type="ARBA" id="ARBA00022630"/>
    </source>
</evidence>
<evidence type="ECO:0000256" key="3">
    <source>
        <dbReference type="ARBA" id="ARBA00022827"/>
    </source>
</evidence>
<feature type="domain" description="FAD-binding" evidence="7">
    <location>
        <begin position="128"/>
        <end position="373"/>
    </location>
</feature>
<dbReference type="GO" id="GO:0071949">
    <property type="term" value="F:FAD binding"/>
    <property type="evidence" value="ECO:0007669"/>
    <property type="project" value="InterPro"/>
</dbReference>
<dbReference type="GO" id="GO:0004497">
    <property type="term" value="F:monooxygenase activity"/>
    <property type="evidence" value="ECO:0007669"/>
    <property type="project" value="UniProtKB-KW"/>
</dbReference>
<reference evidence="8 9" key="1">
    <citation type="submission" date="2016-12" db="EMBL/GenBank/DDBJ databases">
        <title>The genomes of Aspergillus section Nigri reveals drivers in fungal speciation.</title>
        <authorList>
            <consortium name="DOE Joint Genome Institute"/>
            <person name="Vesth T.C."/>
            <person name="Nybo J."/>
            <person name="Theobald S."/>
            <person name="Brandl J."/>
            <person name="Frisvad J.C."/>
            <person name="Nielsen K.F."/>
            <person name="Lyhne E.K."/>
            <person name="Kogle M.E."/>
            <person name="Kuo A."/>
            <person name="Riley R."/>
            <person name="Clum A."/>
            <person name="Nolan M."/>
            <person name="Lipzen A."/>
            <person name="Salamov A."/>
            <person name="Henrissat B."/>
            <person name="Wiebenga A."/>
            <person name="De Vries R.P."/>
            <person name="Grigoriev I.V."/>
            <person name="Mortensen U.H."/>
            <person name="Andersen M.R."/>
            <person name="Baker S.E."/>
        </authorList>
    </citation>
    <scope>NUCLEOTIDE SEQUENCE [LARGE SCALE GENOMIC DNA]</scope>
    <source>
        <strain evidence="8 9">CBS 115572</strain>
    </source>
</reference>
<dbReference type="SUPFAM" id="SSF51905">
    <property type="entry name" value="FAD/NAD(P)-binding domain"/>
    <property type="match status" value="1"/>
</dbReference>
<dbReference type="PRINTS" id="PR00420">
    <property type="entry name" value="RNGMNOXGNASE"/>
</dbReference>
<dbReference type="PANTHER" id="PTHR47178:SF2">
    <property type="entry name" value="FAD-BINDING DOMAIN-CONTAINING PROTEIN"/>
    <property type="match status" value="1"/>
</dbReference>
<dbReference type="Pfam" id="PF13450">
    <property type="entry name" value="NAD_binding_8"/>
    <property type="match status" value="1"/>
</dbReference>
<evidence type="ECO:0000256" key="6">
    <source>
        <dbReference type="SAM" id="MobiDB-lite"/>
    </source>
</evidence>
<proteinExistence type="predicted"/>
<dbReference type="AlphaFoldDB" id="A0A317V774"/>
<dbReference type="InterPro" id="IPR036188">
    <property type="entry name" value="FAD/NAD-bd_sf"/>
</dbReference>